<keyword evidence="3" id="KW-0496">Mitochondrion</keyword>
<keyword evidence="3" id="KW-0540">Nuclease</keyword>
<accession>M5BL30</accession>
<dbReference type="InterPro" id="IPR004860">
    <property type="entry name" value="LAGLIDADG_dom"/>
</dbReference>
<dbReference type="GO" id="GO:0004519">
    <property type="term" value="F:endonuclease activity"/>
    <property type="evidence" value="ECO:0007669"/>
    <property type="project" value="UniProtKB-KW"/>
</dbReference>
<keyword evidence="3" id="KW-0255">Endonuclease</keyword>
<dbReference type="SUPFAM" id="SSF55608">
    <property type="entry name" value="Homing endonucleases"/>
    <property type="match status" value="1"/>
</dbReference>
<dbReference type="Pfam" id="PF03161">
    <property type="entry name" value="LAGLIDADG_2"/>
    <property type="match status" value="1"/>
</dbReference>
<reference evidence="3 4" key="1">
    <citation type="journal article" date="2013" name="J. Biotechnol.">
        <title>Establishment and interpretation of the genome sequence of the phytopathogenic fungus Rhizoctonia solani AG1-IB isolate 7/3/14.</title>
        <authorList>
            <person name="Wibberg D.W."/>
            <person name="Jelonek L.J."/>
            <person name="Rupp O.R."/>
            <person name="Hennig M.H."/>
            <person name="Eikmeyer F.E."/>
            <person name="Goesmann A.G."/>
            <person name="Hartmann A.H."/>
            <person name="Borriss R.B."/>
            <person name="Grosch R.G."/>
            <person name="Puehler A.P."/>
            <person name="Schlueter A.S."/>
        </authorList>
    </citation>
    <scope>NUCLEOTIDE SEQUENCE [LARGE SCALE GENOMIC DNA]</scope>
    <source>
        <strain evidence="4">AG1-IB / isolate 7/3/14</strain>
    </source>
</reference>
<evidence type="ECO:0000313" key="3">
    <source>
        <dbReference type="EMBL" id="CCO27461.1"/>
    </source>
</evidence>
<dbReference type="InterPro" id="IPR027434">
    <property type="entry name" value="Homing_endonucl"/>
</dbReference>
<protein>
    <submittedName>
        <fullName evidence="3">LAGLIDADG homing endonuclease</fullName>
    </submittedName>
</protein>
<gene>
    <name evidence="3" type="ORF">BN14_13030</name>
</gene>
<evidence type="ECO:0000313" key="4">
    <source>
        <dbReference type="Proteomes" id="UP000012065"/>
    </source>
</evidence>
<feature type="domain" description="Homing endonuclease LAGLIDADG" evidence="2">
    <location>
        <begin position="7"/>
        <end position="117"/>
    </location>
</feature>
<proteinExistence type="predicted"/>
<dbReference type="Proteomes" id="UP000012065">
    <property type="component" value="Mitochondrion MT"/>
</dbReference>
<keyword evidence="3" id="KW-0378">Hydrolase</keyword>
<evidence type="ECO:0000256" key="1">
    <source>
        <dbReference type="ARBA" id="ARBA00002670"/>
    </source>
</evidence>
<sequence>MNSPAPDKRTGKIYETIRFYTFSLPCFDNLLNLFYLEGKKLIPGNIGDLLTPLGLAYWICDDGCFCQKSRAIFLSTNSFTLSEVNVLVDVLKNKFGLICTINSQNGKPRIRISPKSLPVIQSLLEPVMPSMMRFKLGL</sequence>
<organism evidence="3 4">
    <name type="scientific">Thanatephorus cucumeris (strain AG1-IB / isolate 7/3/14)</name>
    <name type="common">Lettuce bottom rot fungus</name>
    <name type="synonym">Rhizoctonia solani</name>
    <dbReference type="NCBI Taxonomy" id="1108050"/>
    <lineage>
        <taxon>Eukaryota</taxon>
        <taxon>Fungi</taxon>
        <taxon>Dikarya</taxon>
        <taxon>Basidiomycota</taxon>
        <taxon>Agaricomycotina</taxon>
        <taxon>Agaricomycetes</taxon>
        <taxon>Cantharellales</taxon>
        <taxon>Ceratobasidiaceae</taxon>
        <taxon>Rhizoctonia</taxon>
        <taxon>Rhizoctonia solani AG-1</taxon>
    </lineage>
</organism>
<evidence type="ECO:0000259" key="2">
    <source>
        <dbReference type="Pfam" id="PF03161"/>
    </source>
</evidence>
<geneLocation type="mitochondrion" evidence="3"/>
<dbReference type="EMBL" id="HF546977">
    <property type="protein sequence ID" value="CCO27461.1"/>
    <property type="molecule type" value="Genomic_DNA"/>
</dbReference>
<comment type="function">
    <text evidence="1">Mitochondrial DNA endonuclease involved in intron homing.</text>
</comment>
<dbReference type="Gene3D" id="3.10.28.10">
    <property type="entry name" value="Homing endonucleases"/>
    <property type="match status" value="2"/>
</dbReference>
<dbReference type="AlphaFoldDB" id="M5BL30"/>
<name>M5BL30_THACB</name>